<dbReference type="EMBL" id="AP024601">
    <property type="protein sequence ID" value="BCU81449.1"/>
    <property type="molecule type" value="Genomic_DNA"/>
</dbReference>
<reference evidence="2" key="1">
    <citation type="journal article" date="2013" name="Int. J. Syst. Evol. Microbiol.">
        <title>Polycladomyces abyssicola gen. nov., sp. nov., a thermophilic filamentous bacterium isolated from hemipelagic sediment.</title>
        <authorList>
            <person name="Tsubouchi T."/>
            <person name="Shimane Y."/>
            <person name="Mori K."/>
            <person name="Usui K."/>
            <person name="Hiraki T."/>
            <person name="Tame A."/>
            <person name="Uematsu K."/>
            <person name="Maruyama T."/>
            <person name="Hatada Y."/>
        </authorList>
    </citation>
    <scope>NUCLEOTIDE SEQUENCE</scope>
    <source>
        <strain evidence="2">JIR-001</strain>
    </source>
</reference>
<dbReference type="RefSeq" id="WP_212774680.1">
    <property type="nucleotide sequence ID" value="NZ_AP024601.1"/>
</dbReference>
<dbReference type="Proteomes" id="UP000677436">
    <property type="component" value="Chromosome"/>
</dbReference>
<dbReference type="InterPro" id="IPR000089">
    <property type="entry name" value="Biotin_lipoyl"/>
</dbReference>
<name>A0A8D5ZKF6_9BACL</name>
<reference evidence="2" key="2">
    <citation type="journal article" date="2021" name="Microbiol. Resour. Announc.">
        <title>Complete Genome Sequence of Polycladomyces abyssicola JIR-001T, Isolated from Hemipelagic Sediment in Deep Seawater.</title>
        <authorList>
            <person name="Tsubouchi T."/>
            <person name="Kaneko Y."/>
        </authorList>
    </citation>
    <scope>NUCLEOTIDE SEQUENCE</scope>
    <source>
        <strain evidence="2">JIR-001</strain>
    </source>
</reference>
<dbReference type="AlphaFoldDB" id="A0A8D5ZKF6"/>
<dbReference type="InterPro" id="IPR011053">
    <property type="entry name" value="Single_hybrid_motif"/>
</dbReference>
<evidence type="ECO:0000313" key="2">
    <source>
        <dbReference type="EMBL" id="BCU81449.1"/>
    </source>
</evidence>
<evidence type="ECO:0000313" key="3">
    <source>
        <dbReference type="Proteomes" id="UP000677436"/>
    </source>
</evidence>
<dbReference type="Pfam" id="PF00364">
    <property type="entry name" value="Biotin_lipoyl"/>
    <property type="match status" value="1"/>
</dbReference>
<gene>
    <name evidence="2" type="ORF">JIR001_12320</name>
</gene>
<evidence type="ECO:0000259" key="1">
    <source>
        <dbReference type="Pfam" id="PF00364"/>
    </source>
</evidence>
<sequence length="84" mass="9184">MKVRYEIISPYHGVITRVLSSPYSYIYEGESVCLIKTENALVEIKADLSGSIESLYVKQGEVVAPGKVLATIEEDFLSVNAGSD</sequence>
<dbReference type="KEGG" id="pabs:JIR001_12320"/>
<organism evidence="2 3">
    <name type="scientific">Polycladomyces abyssicola</name>
    <dbReference type="NCBI Taxonomy" id="1125966"/>
    <lineage>
        <taxon>Bacteria</taxon>
        <taxon>Bacillati</taxon>
        <taxon>Bacillota</taxon>
        <taxon>Bacilli</taxon>
        <taxon>Bacillales</taxon>
        <taxon>Thermoactinomycetaceae</taxon>
        <taxon>Polycladomyces</taxon>
    </lineage>
</organism>
<dbReference type="Gene3D" id="2.40.50.100">
    <property type="match status" value="1"/>
</dbReference>
<protein>
    <recommendedName>
        <fullName evidence="1">Lipoyl-binding domain-containing protein</fullName>
    </recommendedName>
</protein>
<accession>A0A8D5ZKF6</accession>
<dbReference type="SUPFAM" id="SSF51230">
    <property type="entry name" value="Single hybrid motif"/>
    <property type="match status" value="1"/>
</dbReference>
<proteinExistence type="predicted"/>
<keyword evidence="3" id="KW-1185">Reference proteome</keyword>
<feature type="domain" description="Lipoyl-binding" evidence="1">
    <location>
        <begin position="26"/>
        <end position="72"/>
    </location>
</feature>